<name>A0A0L6VB98_9BASI</name>
<keyword evidence="3" id="KW-0496">Mitochondrion</keyword>
<dbReference type="AlphaFoldDB" id="A0A0L6VB98"/>
<organism evidence="7 8">
    <name type="scientific">Puccinia sorghi</name>
    <dbReference type="NCBI Taxonomy" id="27349"/>
    <lineage>
        <taxon>Eukaryota</taxon>
        <taxon>Fungi</taxon>
        <taxon>Dikarya</taxon>
        <taxon>Basidiomycota</taxon>
        <taxon>Pucciniomycotina</taxon>
        <taxon>Pucciniomycetes</taxon>
        <taxon>Pucciniales</taxon>
        <taxon>Pucciniaceae</taxon>
        <taxon>Puccinia</taxon>
    </lineage>
</organism>
<dbReference type="STRING" id="27349.A0A0L6VB98"/>
<evidence type="ECO:0000256" key="2">
    <source>
        <dbReference type="ARBA" id="ARBA00009540"/>
    </source>
</evidence>
<evidence type="ECO:0000313" key="8">
    <source>
        <dbReference type="Proteomes" id="UP000037035"/>
    </source>
</evidence>
<feature type="compositionally biased region" description="Low complexity" evidence="5">
    <location>
        <begin position="80"/>
        <end position="89"/>
    </location>
</feature>
<dbReference type="PROSITE" id="PS51886">
    <property type="entry name" value="TLDC"/>
    <property type="match status" value="1"/>
</dbReference>
<evidence type="ECO:0000256" key="4">
    <source>
        <dbReference type="ARBA" id="ARBA00040604"/>
    </source>
</evidence>
<dbReference type="InterPro" id="IPR006571">
    <property type="entry name" value="TLDc_dom"/>
</dbReference>
<gene>
    <name evidence="7" type="ORF">VP01_2020g5</name>
</gene>
<evidence type="ECO:0000259" key="6">
    <source>
        <dbReference type="PROSITE" id="PS51886"/>
    </source>
</evidence>
<dbReference type="GO" id="GO:0005739">
    <property type="term" value="C:mitochondrion"/>
    <property type="evidence" value="ECO:0007669"/>
    <property type="project" value="UniProtKB-SubCell"/>
</dbReference>
<evidence type="ECO:0000313" key="7">
    <source>
        <dbReference type="EMBL" id="KNZ57989.1"/>
    </source>
</evidence>
<keyword evidence="8" id="KW-1185">Reference proteome</keyword>
<feature type="domain" description="TLDc" evidence="6">
    <location>
        <begin position="318"/>
        <end position="514"/>
    </location>
</feature>
<dbReference type="GO" id="GO:0005634">
    <property type="term" value="C:nucleus"/>
    <property type="evidence" value="ECO:0007669"/>
    <property type="project" value="TreeGrafter"/>
</dbReference>
<evidence type="ECO:0000256" key="3">
    <source>
        <dbReference type="ARBA" id="ARBA00023128"/>
    </source>
</evidence>
<comment type="caution">
    <text evidence="7">The sequence shown here is derived from an EMBL/GenBank/DDBJ whole genome shotgun (WGS) entry which is preliminary data.</text>
</comment>
<feature type="compositionally biased region" description="Polar residues" evidence="5">
    <location>
        <begin position="51"/>
        <end position="79"/>
    </location>
</feature>
<dbReference type="VEuPathDB" id="FungiDB:VP01_2020g5"/>
<dbReference type="Pfam" id="PF07534">
    <property type="entry name" value="TLD"/>
    <property type="match status" value="1"/>
</dbReference>
<feature type="compositionally biased region" description="Polar residues" evidence="5">
    <location>
        <begin position="11"/>
        <end position="30"/>
    </location>
</feature>
<dbReference type="SMART" id="SM00584">
    <property type="entry name" value="TLDc"/>
    <property type="match status" value="1"/>
</dbReference>
<comment type="subcellular location">
    <subcellularLocation>
        <location evidence="1">Mitochondrion</location>
    </subcellularLocation>
</comment>
<dbReference type="Proteomes" id="UP000037035">
    <property type="component" value="Unassembled WGS sequence"/>
</dbReference>
<feature type="compositionally biased region" description="Polar residues" evidence="5">
    <location>
        <begin position="206"/>
        <end position="216"/>
    </location>
</feature>
<dbReference type="GO" id="GO:0006979">
    <property type="term" value="P:response to oxidative stress"/>
    <property type="evidence" value="ECO:0007669"/>
    <property type="project" value="TreeGrafter"/>
</dbReference>
<dbReference type="OrthoDB" id="26679at2759"/>
<evidence type="ECO:0000256" key="1">
    <source>
        <dbReference type="ARBA" id="ARBA00004173"/>
    </source>
</evidence>
<feature type="region of interest" description="Disordered" evidence="5">
    <location>
        <begin position="193"/>
        <end position="220"/>
    </location>
</feature>
<reference evidence="7 8" key="1">
    <citation type="submission" date="2015-08" db="EMBL/GenBank/DDBJ databases">
        <title>Next Generation Sequencing and Analysis of the Genome of Puccinia sorghi L Schw, the Causal Agent of Maize Common Rust.</title>
        <authorList>
            <person name="Rochi L."/>
            <person name="Burguener G."/>
            <person name="Darino M."/>
            <person name="Turjanski A."/>
            <person name="Kreff E."/>
            <person name="Dieguez M.J."/>
            <person name="Sacco F."/>
        </authorList>
    </citation>
    <scope>NUCLEOTIDE SEQUENCE [LARGE SCALE GENOMIC DNA]</scope>
    <source>
        <strain evidence="7 8">RO10H11247</strain>
    </source>
</reference>
<feature type="compositionally biased region" description="Polar residues" evidence="5">
    <location>
        <begin position="270"/>
        <end position="294"/>
    </location>
</feature>
<dbReference type="EMBL" id="LAVV01006861">
    <property type="protein sequence ID" value="KNZ57989.1"/>
    <property type="molecule type" value="Genomic_DNA"/>
</dbReference>
<feature type="region of interest" description="Disordered" evidence="5">
    <location>
        <begin position="1"/>
        <end position="89"/>
    </location>
</feature>
<accession>A0A0L6VB98</accession>
<comment type="similarity">
    <text evidence="2">Belongs to the OXR1 family.</text>
</comment>
<evidence type="ECO:0000256" key="5">
    <source>
        <dbReference type="SAM" id="MobiDB-lite"/>
    </source>
</evidence>
<protein>
    <recommendedName>
        <fullName evidence="4">Oxidation resistance protein 1</fullName>
    </recommendedName>
</protein>
<feature type="region of interest" description="Disordered" evidence="5">
    <location>
        <begin position="270"/>
        <end position="303"/>
    </location>
</feature>
<sequence length="516" mass="56653">MQDLLEEFDPLSTNHITHTNSLPKKPSSNYQQQQPTTKTRTTEHPLFPSHNPLTAQPPSSEQPTSRRINIPQPDTLSSNDPDPLGLLLALDTPSHNQQAEQQNSLLLQAQVRSQYRQDALAKHLAHEPFRPQSPSQTTATSPPLQKPLITLSKLDQEPIITCLIDNPASTSNPPITSIKIPSQIFQNQVNKSKLNTKQSDPKNKPESTSPTNLNSKSEPRITKAVDQHKLAAALLEDFDDFVSAPIATETTSLSTSTTTKSHTPAREFQTFKSPISQPQPHNNTNSNSGYSTPRSFFEGHEGRPNPIQFIGANSQSQLVMDDELAEGIRLHLPTRLKIPSVWRLMYSIDQHGTSLGTLYEKVGAISSMSETSAGCILALKDQHGNRFGAFVNEAFKPSKEYYGSGECFLWKAVMFEPDDFRIGVTVKVYLWTGANDYMILSDHDLLSIGGGDGKFGLWIDANLDKGASSTCPAFNNEVLCCTTQSASLTSPEGPQGAAREGTFEVMGLECWTVSVS</sequence>
<proteinExistence type="inferred from homology"/>
<dbReference type="PANTHER" id="PTHR23354:SF62">
    <property type="entry name" value="MUSTARD, ISOFORM V"/>
    <property type="match status" value="1"/>
</dbReference>
<dbReference type="PANTHER" id="PTHR23354">
    <property type="entry name" value="NUCLEOLAR PROTEIN 7/ESTROGEN RECEPTOR COACTIVATOR-RELATED"/>
    <property type="match status" value="1"/>
</dbReference>